<name>A0ABP7WW06_9GAMM</name>
<organism evidence="9 10">
    <name type="scientific">Zhongshania borealis</name>
    <dbReference type="NCBI Taxonomy" id="889488"/>
    <lineage>
        <taxon>Bacteria</taxon>
        <taxon>Pseudomonadati</taxon>
        <taxon>Pseudomonadota</taxon>
        <taxon>Gammaproteobacteria</taxon>
        <taxon>Cellvibrionales</taxon>
        <taxon>Spongiibacteraceae</taxon>
        <taxon>Zhongshania</taxon>
    </lineage>
</organism>
<evidence type="ECO:0000256" key="6">
    <source>
        <dbReference type="ARBA" id="ARBA00023235"/>
    </source>
</evidence>
<dbReference type="Pfam" id="PF00639">
    <property type="entry name" value="Rotamase"/>
    <property type="match status" value="1"/>
</dbReference>
<sequence precursor="true">MATYLMNNMRLLKLLTATLLMVLAPLTQAETKWLDKIVAIVDDDIILASELDTRIESIQANIQRSGKEGPPPEQLRKEVLDLLILENIQLQLANRYGLRIEDEELNAAVARIAASNNLTLAQFQQALTASGASYLAVREQISKEMILQRVQMGNVNQRIQISDQEIQSFLKSEEGRQRTAPEYHFSHILIPVASDASSAERQKAESLATSLSTKMRTGKNIDNANNAFNISDLGWRKSTELPSLFTDVAATMNDNDVSEPIKSASGFHIIQLLESRGVKQMVKQTRASHILLKPSAIRSEAQTIALAKDLRQRILNGESFRDLAKEYSEDIGSAQEGGDLGWTTPGQLVPEFQKAMDETNPGDIHEPIVSNYGWHVIKVVERRNQDVTADMRKQIARNIIHERKYADELDIWLRKIRSEAFVDIKI</sequence>
<dbReference type="EMBL" id="BAABDM010000004">
    <property type="protein sequence ID" value="GAA4098304.1"/>
    <property type="molecule type" value="Genomic_DNA"/>
</dbReference>
<dbReference type="PANTHER" id="PTHR47637">
    <property type="entry name" value="CHAPERONE SURA"/>
    <property type="match status" value="1"/>
</dbReference>
<dbReference type="InterPro" id="IPR015391">
    <property type="entry name" value="SurA_N"/>
</dbReference>
<dbReference type="Gene3D" id="3.10.50.40">
    <property type="match status" value="2"/>
</dbReference>
<dbReference type="EC" id="5.2.1.8" evidence="7"/>
<dbReference type="Pfam" id="PF09312">
    <property type="entry name" value="SurA_N"/>
    <property type="match status" value="1"/>
</dbReference>
<dbReference type="GO" id="GO:0016853">
    <property type="term" value="F:isomerase activity"/>
    <property type="evidence" value="ECO:0007669"/>
    <property type="project" value="UniProtKB-KW"/>
</dbReference>
<dbReference type="SUPFAM" id="SSF54534">
    <property type="entry name" value="FKBP-like"/>
    <property type="match status" value="2"/>
</dbReference>
<feature type="signal peptide" evidence="7">
    <location>
        <begin position="1"/>
        <end position="29"/>
    </location>
</feature>
<dbReference type="Pfam" id="PF13616">
    <property type="entry name" value="Rotamase_3"/>
    <property type="match status" value="1"/>
</dbReference>
<dbReference type="RefSeq" id="WP_344936254.1">
    <property type="nucleotide sequence ID" value="NZ_BAABDM010000004.1"/>
</dbReference>
<proteinExistence type="inferred from homology"/>
<dbReference type="Proteomes" id="UP001500392">
    <property type="component" value="Unassembled WGS sequence"/>
</dbReference>
<feature type="domain" description="PpiC" evidence="8">
    <location>
        <begin position="180"/>
        <end position="274"/>
    </location>
</feature>
<evidence type="ECO:0000259" key="8">
    <source>
        <dbReference type="PROSITE" id="PS50198"/>
    </source>
</evidence>
<keyword evidence="6 7" id="KW-0413">Isomerase</keyword>
<gene>
    <name evidence="7" type="primary">surA</name>
    <name evidence="9" type="ORF">GCM10022414_24010</name>
</gene>
<dbReference type="SUPFAM" id="SSF109998">
    <property type="entry name" value="Triger factor/SurA peptide-binding domain-like"/>
    <property type="match status" value="1"/>
</dbReference>
<evidence type="ECO:0000256" key="2">
    <source>
        <dbReference type="ARBA" id="ARBA00022737"/>
    </source>
</evidence>
<feature type="domain" description="PpiC" evidence="8">
    <location>
        <begin position="282"/>
        <end position="381"/>
    </location>
</feature>
<dbReference type="InterPro" id="IPR000297">
    <property type="entry name" value="PPIase_PpiC"/>
</dbReference>
<comment type="caution">
    <text evidence="9">The sequence shown here is derived from an EMBL/GenBank/DDBJ whole genome shotgun (WGS) entry which is preliminary data.</text>
</comment>
<evidence type="ECO:0000256" key="5">
    <source>
        <dbReference type="ARBA" id="ARBA00023186"/>
    </source>
</evidence>
<comment type="subcellular location">
    <subcellularLocation>
        <location evidence="7">Periplasm</location>
    </subcellularLocation>
    <text evidence="7">Is capable of associating with the outer membrane.</text>
</comment>
<comment type="catalytic activity">
    <reaction evidence="7">
        <text>[protein]-peptidylproline (omega=180) = [protein]-peptidylproline (omega=0)</text>
        <dbReference type="Rhea" id="RHEA:16237"/>
        <dbReference type="Rhea" id="RHEA-COMP:10747"/>
        <dbReference type="Rhea" id="RHEA-COMP:10748"/>
        <dbReference type="ChEBI" id="CHEBI:83833"/>
        <dbReference type="ChEBI" id="CHEBI:83834"/>
        <dbReference type="EC" id="5.2.1.8"/>
    </reaction>
</comment>
<keyword evidence="10" id="KW-1185">Reference proteome</keyword>
<dbReference type="InterPro" id="IPR050280">
    <property type="entry name" value="OMP_Chaperone_SurA"/>
</dbReference>
<dbReference type="PROSITE" id="PS50198">
    <property type="entry name" value="PPIC_PPIASE_2"/>
    <property type="match status" value="2"/>
</dbReference>
<dbReference type="InterPro" id="IPR023034">
    <property type="entry name" value="PPIase_SurA"/>
</dbReference>
<keyword evidence="4 7" id="KW-0697">Rotamase</keyword>
<dbReference type="PANTHER" id="PTHR47637:SF1">
    <property type="entry name" value="CHAPERONE SURA"/>
    <property type="match status" value="1"/>
</dbReference>
<dbReference type="Gene3D" id="1.10.4030.10">
    <property type="entry name" value="Porin chaperone SurA, peptide-binding domain"/>
    <property type="match status" value="1"/>
</dbReference>
<keyword evidence="5 7" id="KW-0143">Chaperone</keyword>
<dbReference type="HAMAP" id="MF_01183">
    <property type="entry name" value="Chaperone_SurA"/>
    <property type="match status" value="1"/>
</dbReference>
<comment type="function">
    <text evidence="7">Chaperone involved in the correct folding and assembly of outer membrane proteins. Recognizes specific patterns of aromatic residues and the orientation of their side chains, which are found more frequently in integral outer membrane proteins. May act in both early periplasmic and late outer membrane-associated steps of protein maturation.</text>
</comment>
<evidence type="ECO:0000256" key="3">
    <source>
        <dbReference type="ARBA" id="ARBA00022764"/>
    </source>
</evidence>
<keyword evidence="3 7" id="KW-0574">Periplasm</keyword>
<reference evidence="10" key="1">
    <citation type="journal article" date="2019" name="Int. J. Syst. Evol. Microbiol.">
        <title>The Global Catalogue of Microorganisms (GCM) 10K type strain sequencing project: providing services to taxonomists for standard genome sequencing and annotation.</title>
        <authorList>
            <consortium name="The Broad Institute Genomics Platform"/>
            <consortium name="The Broad Institute Genome Sequencing Center for Infectious Disease"/>
            <person name="Wu L."/>
            <person name="Ma J."/>
        </authorList>
    </citation>
    <scope>NUCLEOTIDE SEQUENCE [LARGE SCALE GENOMIC DNA]</scope>
    <source>
        <strain evidence="10">JCM 17304</strain>
    </source>
</reference>
<evidence type="ECO:0000313" key="10">
    <source>
        <dbReference type="Proteomes" id="UP001500392"/>
    </source>
</evidence>
<comment type="domain">
    <text evidence="7">The PPIase activity resides only in the second parvulin domain. The N-terminal region and the C-terminal tail are necessary and sufficient for the chaperone activity of SurA. The PPIase activity is dispensable for SurA to function as a chaperone. The N-terminal region and the C-terminal tail are also required for porin recognition.</text>
</comment>
<dbReference type="InterPro" id="IPR027304">
    <property type="entry name" value="Trigger_fact/SurA_dom_sf"/>
</dbReference>
<evidence type="ECO:0000256" key="7">
    <source>
        <dbReference type="HAMAP-Rule" id="MF_01183"/>
    </source>
</evidence>
<feature type="chain" id="PRO_5044925962" description="Chaperone SurA" evidence="7">
    <location>
        <begin position="30"/>
        <end position="426"/>
    </location>
</feature>
<protein>
    <recommendedName>
        <fullName evidence="7">Chaperone SurA</fullName>
    </recommendedName>
    <alternativeName>
        <fullName evidence="7">Peptidyl-prolyl cis-trans isomerase SurA</fullName>
        <shortName evidence="7">PPIase SurA</shortName>
        <ecNumber evidence="7">5.2.1.8</ecNumber>
    </alternativeName>
    <alternativeName>
        <fullName evidence="7">Rotamase SurA</fullName>
    </alternativeName>
</protein>
<keyword evidence="2 7" id="KW-0677">Repeat</keyword>
<evidence type="ECO:0000256" key="1">
    <source>
        <dbReference type="ARBA" id="ARBA00022729"/>
    </source>
</evidence>
<evidence type="ECO:0000313" key="9">
    <source>
        <dbReference type="EMBL" id="GAA4098304.1"/>
    </source>
</evidence>
<dbReference type="InterPro" id="IPR046357">
    <property type="entry name" value="PPIase_dom_sf"/>
</dbReference>
<keyword evidence="1 7" id="KW-0732">Signal</keyword>
<evidence type="ECO:0000256" key="4">
    <source>
        <dbReference type="ARBA" id="ARBA00023110"/>
    </source>
</evidence>
<accession>A0ABP7WW06</accession>